<organism evidence="1">
    <name type="scientific">Clostridium innocuum</name>
    <dbReference type="NCBI Taxonomy" id="1522"/>
    <lineage>
        <taxon>Bacteria</taxon>
        <taxon>Bacillati</taxon>
        <taxon>Bacillota</taxon>
        <taxon>Clostridia</taxon>
        <taxon>Eubacteriales</taxon>
        <taxon>Clostridiaceae</taxon>
        <taxon>Clostridium</taxon>
    </lineage>
</organism>
<sequence>MGKNSIQSDSFFIITVWLIYSLFHVSRQGKLWKAVLRECGKEHISFL</sequence>
<reference evidence="1" key="1">
    <citation type="submission" date="2019-11" db="EMBL/GenBank/DDBJ databases">
        <authorList>
            <person name="Feng L."/>
        </authorList>
    </citation>
    <scope>NUCLEOTIDE SEQUENCE</scope>
    <source>
        <strain evidence="1">CinnocuumLFYP12</strain>
    </source>
</reference>
<evidence type="ECO:0000313" key="1">
    <source>
        <dbReference type="EMBL" id="VYS91367.1"/>
    </source>
</evidence>
<dbReference type="EMBL" id="CACRTE010000013">
    <property type="protein sequence ID" value="VYS91367.1"/>
    <property type="molecule type" value="Genomic_DNA"/>
</dbReference>
<dbReference type="AlphaFoldDB" id="A0A6N2SDC2"/>
<gene>
    <name evidence="1" type="ORF">CILFYP12_00781</name>
</gene>
<proteinExistence type="predicted"/>
<name>A0A6N2SDC2_CLOIN</name>
<accession>A0A6N2SDC2</accession>
<protein>
    <submittedName>
        <fullName evidence="1">Uncharacterized protein</fullName>
    </submittedName>
</protein>